<keyword evidence="2" id="KW-1185">Reference proteome</keyword>
<accession>A0A812WF29</accession>
<organism evidence="1 2">
    <name type="scientific">Symbiodinium pilosum</name>
    <name type="common">Dinoflagellate</name>
    <dbReference type="NCBI Taxonomy" id="2952"/>
    <lineage>
        <taxon>Eukaryota</taxon>
        <taxon>Sar</taxon>
        <taxon>Alveolata</taxon>
        <taxon>Dinophyceae</taxon>
        <taxon>Suessiales</taxon>
        <taxon>Symbiodiniaceae</taxon>
        <taxon>Symbiodinium</taxon>
    </lineage>
</organism>
<feature type="non-terminal residue" evidence="1">
    <location>
        <position position="212"/>
    </location>
</feature>
<protein>
    <submittedName>
        <fullName evidence="1">Uncharacterized protein</fullName>
    </submittedName>
</protein>
<name>A0A812WF29_SYMPI</name>
<sequence>MLQRHQCVVATGIRQRSETIDPFAAECQRKLASLGGWAASGICLKPGQPSDAVRVTQSFVLPNSSSRFPVAVLDGVLPGDMCQALIDVHEKVGFETPPSLLMKVAKQTMIEGEDEDADQLMQLAYEQEKNTSQLVQIKSSDFADYLWERLRQYFPPELPYDPAEFEGGKLNFVKLRVDEANSKIYESQATVAPAVGRCVLFRHDELHEGGGV</sequence>
<dbReference type="OrthoDB" id="69177at2759"/>
<dbReference type="EMBL" id="CAJNIZ010043933">
    <property type="protein sequence ID" value="CAE7673166.1"/>
    <property type="molecule type" value="Genomic_DNA"/>
</dbReference>
<feature type="non-terminal residue" evidence="1">
    <location>
        <position position="1"/>
    </location>
</feature>
<reference evidence="1" key="1">
    <citation type="submission" date="2021-02" db="EMBL/GenBank/DDBJ databases">
        <authorList>
            <person name="Dougan E. K."/>
            <person name="Rhodes N."/>
            <person name="Thang M."/>
            <person name="Chan C."/>
        </authorList>
    </citation>
    <scope>NUCLEOTIDE SEQUENCE</scope>
</reference>
<evidence type="ECO:0000313" key="1">
    <source>
        <dbReference type="EMBL" id="CAE7673166.1"/>
    </source>
</evidence>
<dbReference type="Proteomes" id="UP000649617">
    <property type="component" value="Unassembled WGS sequence"/>
</dbReference>
<dbReference type="AlphaFoldDB" id="A0A812WF29"/>
<evidence type="ECO:0000313" key="2">
    <source>
        <dbReference type="Proteomes" id="UP000649617"/>
    </source>
</evidence>
<proteinExistence type="predicted"/>
<comment type="caution">
    <text evidence="1">The sequence shown here is derived from an EMBL/GenBank/DDBJ whole genome shotgun (WGS) entry which is preliminary data.</text>
</comment>
<gene>
    <name evidence="1" type="ORF">SPIL2461_LOCUS18607</name>
</gene>